<reference evidence="1" key="1">
    <citation type="journal article" date="2020" name="Stud. Mycol.">
        <title>101 Dothideomycetes genomes: a test case for predicting lifestyles and emergence of pathogens.</title>
        <authorList>
            <person name="Haridas S."/>
            <person name="Albert R."/>
            <person name="Binder M."/>
            <person name="Bloem J."/>
            <person name="Labutti K."/>
            <person name="Salamov A."/>
            <person name="Andreopoulos B."/>
            <person name="Baker S."/>
            <person name="Barry K."/>
            <person name="Bills G."/>
            <person name="Bluhm B."/>
            <person name="Cannon C."/>
            <person name="Castanera R."/>
            <person name="Culley D."/>
            <person name="Daum C."/>
            <person name="Ezra D."/>
            <person name="Gonzalez J."/>
            <person name="Henrissat B."/>
            <person name="Kuo A."/>
            <person name="Liang C."/>
            <person name="Lipzen A."/>
            <person name="Lutzoni F."/>
            <person name="Magnuson J."/>
            <person name="Mondo S."/>
            <person name="Nolan M."/>
            <person name="Ohm R."/>
            <person name="Pangilinan J."/>
            <person name="Park H.-J."/>
            <person name="Ramirez L."/>
            <person name="Alfaro M."/>
            <person name="Sun H."/>
            <person name="Tritt A."/>
            <person name="Yoshinaga Y."/>
            <person name="Zwiers L.-H."/>
            <person name="Turgeon B."/>
            <person name="Goodwin S."/>
            <person name="Spatafora J."/>
            <person name="Crous P."/>
            <person name="Grigoriev I."/>
        </authorList>
    </citation>
    <scope>NUCLEOTIDE SEQUENCE</scope>
    <source>
        <strain evidence="1">CBS 379.55</strain>
    </source>
</reference>
<sequence length="76" mass="8670">MTTCMVHDFCFARCRRSERSHPLHAMRGKSYSLQPHTLDVSDSFLVTPGGLVWIVVVLRLTARLVDAVFSLEVRRP</sequence>
<evidence type="ECO:0000313" key="2">
    <source>
        <dbReference type="Proteomes" id="UP000800097"/>
    </source>
</evidence>
<evidence type="ECO:0000313" key="1">
    <source>
        <dbReference type="EMBL" id="KAF2275617.1"/>
    </source>
</evidence>
<accession>A0A6A6JGY3</accession>
<dbReference type="RefSeq" id="XP_033653156.1">
    <property type="nucleotide sequence ID" value="XM_033802992.1"/>
</dbReference>
<keyword evidence="2" id="KW-1185">Reference proteome</keyword>
<dbReference type="Proteomes" id="UP000800097">
    <property type="component" value="Unassembled WGS sequence"/>
</dbReference>
<dbReference type="EMBL" id="ML986496">
    <property type="protein sequence ID" value="KAF2275617.1"/>
    <property type="molecule type" value="Genomic_DNA"/>
</dbReference>
<protein>
    <submittedName>
        <fullName evidence="1">Uncharacterized protein</fullName>
    </submittedName>
</protein>
<dbReference type="GeneID" id="54556167"/>
<gene>
    <name evidence="1" type="ORF">EI97DRAFT_65795</name>
</gene>
<name>A0A6A6JGY3_WESOR</name>
<dbReference type="AlphaFoldDB" id="A0A6A6JGY3"/>
<organism evidence="1 2">
    <name type="scientific">Westerdykella ornata</name>
    <dbReference type="NCBI Taxonomy" id="318751"/>
    <lineage>
        <taxon>Eukaryota</taxon>
        <taxon>Fungi</taxon>
        <taxon>Dikarya</taxon>
        <taxon>Ascomycota</taxon>
        <taxon>Pezizomycotina</taxon>
        <taxon>Dothideomycetes</taxon>
        <taxon>Pleosporomycetidae</taxon>
        <taxon>Pleosporales</taxon>
        <taxon>Sporormiaceae</taxon>
        <taxon>Westerdykella</taxon>
    </lineage>
</organism>
<proteinExistence type="predicted"/>